<dbReference type="GO" id="GO:0016829">
    <property type="term" value="F:lyase activity"/>
    <property type="evidence" value="ECO:0007669"/>
    <property type="project" value="UniProtKB-KW"/>
</dbReference>
<feature type="repeat" description="TPR" evidence="5">
    <location>
        <begin position="68"/>
        <end position="101"/>
    </location>
</feature>
<keyword evidence="5" id="KW-0802">TPR repeat</keyword>
<accession>B2IZY3</accession>
<reference evidence="6 7" key="2">
    <citation type="journal article" date="2013" name="Plant Physiol.">
        <title>A Nostoc punctiforme Sugar Transporter Necessary to Establish a Cyanobacterium-Plant Symbiosis.</title>
        <authorList>
            <person name="Ekman M."/>
            <person name="Picossi S."/>
            <person name="Campbell E.L."/>
            <person name="Meeks J.C."/>
            <person name="Flores E."/>
        </authorList>
    </citation>
    <scope>NUCLEOTIDE SEQUENCE [LARGE SCALE GENOMIC DNA]</scope>
    <source>
        <strain evidence="7">ATCC 29133 / PCC 73102</strain>
    </source>
</reference>
<dbReference type="PROSITE" id="PS50005">
    <property type="entry name" value="TPR"/>
    <property type="match status" value="1"/>
</dbReference>
<evidence type="ECO:0000313" key="6">
    <source>
        <dbReference type="EMBL" id="ACC81754.1"/>
    </source>
</evidence>
<sequence>MIAAIRQKIRSAYADNPHLALCHWFHEFDNYVDSDNFAVCEGLLSEICKEAYPPLAAKEQAYVDSREGVLWLKKGIEHHKQSRFEEAQNYYQKSLKIQQRVQCRDAQTNVKVFQSVLAEDCLNGTPSYLKLDSFAQELHVLGGSESLLCDRLSTSTTPEERSQILFAAVQARLTKPLVQAFRSPDEQTRMMGIAGLGRFKQINETQVLLEGLYDSNWFVRWRAAEALAHQIVICSACNSENPIGIKSCQACPADINLPEVTTDLFIQKLCAVLDRETSPDVRRVLVMLLGQTNNTGVTLTLLAALDDSDADVRIAVIEALGKIGVPSGTIEKLRNVSDGKSLLGGSIKETLEKIIGTIADQSLRSETAIATYIVSQDGDGDYGTISKAIASVPPGSRILVQPGLYN</sequence>
<dbReference type="InterPro" id="IPR019734">
    <property type="entry name" value="TPR_rpt"/>
</dbReference>
<dbReference type="Proteomes" id="UP000001191">
    <property type="component" value="Chromosome"/>
</dbReference>
<gene>
    <name evidence="6" type="ordered locus">Npun_F3316</name>
</gene>
<keyword evidence="7" id="KW-1185">Reference proteome</keyword>
<dbReference type="Gene3D" id="1.25.10.10">
    <property type="entry name" value="Leucine-rich Repeat Variant"/>
    <property type="match status" value="1"/>
</dbReference>
<dbReference type="HOGENOM" id="CLU_677633_0_0_3"/>
<dbReference type="AlphaFoldDB" id="B2IZY3"/>
<dbReference type="Gene3D" id="2.160.20.10">
    <property type="entry name" value="Single-stranded right-handed beta-helix, Pectin lyase-like"/>
    <property type="match status" value="1"/>
</dbReference>
<evidence type="ECO:0000256" key="1">
    <source>
        <dbReference type="ARBA" id="ARBA00009299"/>
    </source>
</evidence>
<keyword evidence="3" id="KW-0605">Phycobilisome</keyword>
<evidence type="ECO:0000256" key="3">
    <source>
        <dbReference type="ARBA" id="ARBA00022738"/>
    </source>
</evidence>
<dbReference type="SUPFAM" id="SSF51126">
    <property type="entry name" value="Pectin lyase-like"/>
    <property type="match status" value="1"/>
</dbReference>
<dbReference type="KEGG" id="npu:Npun_F3316"/>
<dbReference type="InterPro" id="IPR016024">
    <property type="entry name" value="ARM-type_fold"/>
</dbReference>
<keyword evidence="4" id="KW-0456">Lyase</keyword>
<evidence type="ECO:0000256" key="4">
    <source>
        <dbReference type="ARBA" id="ARBA00023239"/>
    </source>
</evidence>
<name>B2IZY3_NOSP7</name>
<dbReference type="InterPro" id="IPR011050">
    <property type="entry name" value="Pectin_lyase_fold/virulence"/>
</dbReference>
<dbReference type="EnsemblBacteria" id="ACC81754">
    <property type="protein sequence ID" value="ACC81754"/>
    <property type="gene ID" value="Npun_F3316"/>
</dbReference>
<dbReference type="PANTHER" id="PTHR12697:SF38">
    <property type="entry name" value="PBS LYASE HEAT DOMAIN PROTEIN REPEAT-CONTAINING PROTEIN"/>
    <property type="match status" value="1"/>
</dbReference>
<dbReference type="SUPFAM" id="SSF48371">
    <property type="entry name" value="ARM repeat"/>
    <property type="match status" value="1"/>
</dbReference>
<dbReference type="EMBL" id="CP001037">
    <property type="protein sequence ID" value="ACC81754.1"/>
    <property type="molecule type" value="Genomic_DNA"/>
</dbReference>
<evidence type="ECO:0000256" key="2">
    <source>
        <dbReference type="ARBA" id="ARBA00022549"/>
    </source>
</evidence>
<dbReference type="GO" id="GO:0016491">
    <property type="term" value="F:oxidoreductase activity"/>
    <property type="evidence" value="ECO:0007669"/>
    <property type="project" value="TreeGrafter"/>
</dbReference>
<evidence type="ECO:0000256" key="5">
    <source>
        <dbReference type="PROSITE-ProRule" id="PRU00339"/>
    </source>
</evidence>
<keyword evidence="2" id="KW-0042">Antenna complex</keyword>
<dbReference type="GO" id="GO:0030089">
    <property type="term" value="C:phycobilisome"/>
    <property type="evidence" value="ECO:0007669"/>
    <property type="project" value="UniProtKB-KW"/>
</dbReference>
<organism evidence="6 7">
    <name type="scientific">Nostoc punctiforme (strain ATCC 29133 / PCC 73102)</name>
    <dbReference type="NCBI Taxonomy" id="63737"/>
    <lineage>
        <taxon>Bacteria</taxon>
        <taxon>Bacillati</taxon>
        <taxon>Cyanobacteriota</taxon>
        <taxon>Cyanophyceae</taxon>
        <taxon>Nostocales</taxon>
        <taxon>Nostocaceae</taxon>
        <taxon>Nostoc</taxon>
    </lineage>
</organism>
<dbReference type="InterPro" id="IPR011989">
    <property type="entry name" value="ARM-like"/>
</dbReference>
<dbReference type="OrthoDB" id="530558at2"/>
<reference evidence="7" key="1">
    <citation type="submission" date="2008-04" db="EMBL/GenBank/DDBJ databases">
        <title>Complete sequence of chromosome of Nostoc punctiforme ATCC 29133.</title>
        <authorList>
            <consortium name="US DOE Joint Genome Institute"/>
            <person name="Copeland A."/>
            <person name="Lucas S."/>
            <person name="Lapidus A."/>
            <person name="Glavina del Rio T."/>
            <person name="Dalin E."/>
            <person name="Tice H."/>
            <person name="Pitluck S."/>
            <person name="Chain P."/>
            <person name="Malfatti S."/>
            <person name="Shin M."/>
            <person name="Vergez L."/>
            <person name="Schmutz J."/>
            <person name="Larimer F."/>
            <person name="Land M."/>
            <person name="Hauser L."/>
            <person name="Kyrpides N."/>
            <person name="Kim E."/>
            <person name="Meeks J.C."/>
            <person name="Elhai J."/>
            <person name="Campbell E.L."/>
            <person name="Thiel T."/>
            <person name="Longmire J."/>
            <person name="Potts M."/>
            <person name="Atlas R."/>
        </authorList>
    </citation>
    <scope>NUCLEOTIDE SEQUENCE [LARGE SCALE GENOMIC DNA]</scope>
    <source>
        <strain evidence="7">ATCC 29133 / PCC 73102</strain>
    </source>
</reference>
<proteinExistence type="inferred from homology"/>
<dbReference type="RefSeq" id="WP_012409732.1">
    <property type="nucleotide sequence ID" value="NC_010628.1"/>
</dbReference>
<protein>
    <submittedName>
        <fullName evidence="6">Uncharacterized protein</fullName>
    </submittedName>
</protein>
<dbReference type="eggNOG" id="COG1413">
    <property type="taxonomic scope" value="Bacteria"/>
</dbReference>
<dbReference type="InterPro" id="IPR012334">
    <property type="entry name" value="Pectin_lyas_fold"/>
</dbReference>
<comment type="similarity">
    <text evidence="1">Belongs to the CpcE/RpcE/PecE family.</text>
</comment>
<dbReference type="PANTHER" id="PTHR12697">
    <property type="entry name" value="PBS LYASE HEAT-LIKE PROTEIN"/>
    <property type="match status" value="1"/>
</dbReference>
<evidence type="ECO:0000313" key="7">
    <source>
        <dbReference type="Proteomes" id="UP000001191"/>
    </source>
</evidence>
<dbReference type="Pfam" id="PF13646">
    <property type="entry name" value="HEAT_2"/>
    <property type="match status" value="2"/>
</dbReference>